<evidence type="ECO:0000313" key="4">
    <source>
        <dbReference type="EMBL" id="ADN75815.1"/>
    </source>
</evidence>
<protein>
    <submittedName>
        <fullName evidence="4">Sulfatase</fullName>
    </submittedName>
</protein>
<feature type="domain" description="Inner membrane protein YejM N-terminal" evidence="3">
    <location>
        <begin position="5"/>
        <end position="247"/>
    </location>
</feature>
<dbReference type="OrthoDB" id="236686at2"/>
<dbReference type="RefSeq" id="WP_013345121.1">
    <property type="nucleotide sequence ID" value="NC_014541.1"/>
</dbReference>
<organism evidence="4 5">
    <name type="scientific">Ferrimonas balearica (strain DSM 9799 / CCM 4581 / KCTC 23876 / PAT)</name>
    <dbReference type="NCBI Taxonomy" id="550540"/>
    <lineage>
        <taxon>Bacteria</taxon>
        <taxon>Pseudomonadati</taxon>
        <taxon>Pseudomonadota</taxon>
        <taxon>Gammaproteobacteria</taxon>
        <taxon>Alteromonadales</taxon>
        <taxon>Ferrimonadaceae</taxon>
        <taxon>Ferrimonas</taxon>
    </lineage>
</organism>
<proteinExistence type="predicted"/>
<dbReference type="Gene3D" id="3.40.720.10">
    <property type="entry name" value="Alkaline Phosphatase, subunit A"/>
    <property type="match status" value="1"/>
</dbReference>
<keyword evidence="1" id="KW-0472">Membrane</keyword>
<evidence type="ECO:0000313" key="5">
    <source>
        <dbReference type="Proteomes" id="UP000006683"/>
    </source>
</evidence>
<feature type="transmembrane region" description="Helical" evidence="1">
    <location>
        <begin position="88"/>
        <end position="107"/>
    </location>
</feature>
<evidence type="ECO:0000256" key="1">
    <source>
        <dbReference type="SAM" id="Phobius"/>
    </source>
</evidence>
<feature type="domain" description="Sulfatase N-terminal" evidence="2">
    <location>
        <begin position="253"/>
        <end position="509"/>
    </location>
</feature>
<dbReference type="EMBL" id="CP002209">
    <property type="protein sequence ID" value="ADN75815.1"/>
    <property type="molecule type" value="Genomic_DNA"/>
</dbReference>
<sequence>MHAQEQQKDKVSQLVLWGHWFTFFNMILAMLIATRYIATEGWPETLLGQGYLLTNLVGHFAFLGFAVYLLTLFPVTLLLPFSRILRGYAAVVATLGQSALLFDTLVFDHYRLHLNPFVLDVAASDLLALLNTPLLVAGPLLLFALQLVLANGLWKRLHRVRRRKLGTKVVGTLMTCFFATHFVHVWADATVYRPITQQDDMFPLHYPATAKSFMTRQGLVDEDSLAKAERSAAPTRQLSYPLSAMQCHPRTTPNILLVAVDAWRADMVDQQTMPKLLELAQSSHWFPRHFSGGNQYHSGLYSLLYGMLPAYEVSLNADKKTPVLIDQLAEQGYDFSLFGDPNLPNSRSVSAMLAPFHVAPLQDENNPAQQDSSTTDEVLDLLANANGPQFALVTYHAPAYYSTPVGSVGIPSVQADPKLNYAERVLYNQYRQSLHFLDGELNRLLSGVSDDTLVILTGTHGQVFTTDASVQRNFSAGATQVPMLIRFPGDGAWTATHQTSHYGLVGSLMTRLMGCENPTSDYSLGDNLYQPPVNPFLVMGSDRNFAIRTNKSITVIDKHGEYRVYSPEYKRRRDAGLDVQVLLGVMEEGRRFLAR</sequence>
<dbReference type="InterPro" id="IPR000917">
    <property type="entry name" value="Sulfatase_N"/>
</dbReference>
<feature type="transmembrane region" description="Helical" evidence="1">
    <location>
        <begin position="57"/>
        <end position="81"/>
    </location>
</feature>
<dbReference type="PIRSF" id="PIRSF004950">
    <property type="entry name" value="Mmb_sulf_HI0842"/>
    <property type="match status" value="1"/>
</dbReference>
<keyword evidence="5" id="KW-1185">Reference proteome</keyword>
<dbReference type="eggNOG" id="COG3083">
    <property type="taxonomic scope" value="Bacteria"/>
</dbReference>
<keyword evidence="1" id="KW-0812">Transmembrane</keyword>
<dbReference type="HOGENOM" id="CLU_030247_1_0_6"/>
<dbReference type="STRING" id="550540.Fbal_1611"/>
<reference evidence="4 5" key="1">
    <citation type="journal article" date="2010" name="Stand. Genomic Sci.">
        <title>Complete genome sequence of Ferrimonas balearica type strain (PAT).</title>
        <authorList>
            <person name="Nolan M."/>
            <person name="Sikorski J."/>
            <person name="Davenport K."/>
            <person name="Lucas S."/>
            <person name="Glavina Del Rio T."/>
            <person name="Tice H."/>
            <person name="Cheng J."/>
            <person name="Goodwin L."/>
            <person name="Pitluck S."/>
            <person name="Liolios K."/>
            <person name="Ivanova N."/>
            <person name="Mavromatis K."/>
            <person name="Ovchinnikova G."/>
            <person name="Pati A."/>
            <person name="Chen A."/>
            <person name="Palaniappan K."/>
            <person name="Land M."/>
            <person name="Hauser L."/>
            <person name="Chang Y."/>
            <person name="Jeffries C."/>
            <person name="Tapia R."/>
            <person name="Brettin T."/>
            <person name="Detter J."/>
            <person name="Han C."/>
            <person name="Yasawong M."/>
            <person name="Rohde M."/>
            <person name="Tindall B."/>
            <person name="Goker M."/>
            <person name="Woyke T."/>
            <person name="Bristow J."/>
            <person name="Eisen J."/>
            <person name="Markowitz V."/>
            <person name="Hugenholtz P."/>
            <person name="Kyrpides N."/>
            <person name="Klenk H."/>
            <person name="Lapidus A."/>
        </authorList>
    </citation>
    <scope>NUCLEOTIDE SEQUENCE [LARGE SCALE GENOMIC DNA]</scope>
    <source>
        <strain evidence="5">DSM 9799 / CCM 4581 / KCTC 23876 / PAT</strain>
    </source>
</reference>
<dbReference type="PANTHER" id="PTHR43751">
    <property type="entry name" value="SULFATASE"/>
    <property type="match status" value="1"/>
</dbReference>
<evidence type="ECO:0000259" key="3">
    <source>
        <dbReference type="Pfam" id="PF11893"/>
    </source>
</evidence>
<feature type="transmembrane region" description="Helical" evidence="1">
    <location>
        <begin position="127"/>
        <end position="149"/>
    </location>
</feature>
<name>E1SQL7_FERBD</name>
<dbReference type="Pfam" id="PF11893">
    <property type="entry name" value="DUF3413"/>
    <property type="match status" value="1"/>
</dbReference>
<dbReference type="PANTHER" id="PTHR43751:SF3">
    <property type="entry name" value="SULFATASE N-TERMINAL DOMAIN-CONTAINING PROTEIN"/>
    <property type="match status" value="1"/>
</dbReference>
<dbReference type="Pfam" id="PF00884">
    <property type="entry name" value="Sulfatase"/>
    <property type="match status" value="1"/>
</dbReference>
<feature type="transmembrane region" description="Helical" evidence="1">
    <location>
        <begin position="14"/>
        <end position="37"/>
    </location>
</feature>
<dbReference type="InterPro" id="IPR024588">
    <property type="entry name" value="YejM_N"/>
</dbReference>
<evidence type="ECO:0000259" key="2">
    <source>
        <dbReference type="Pfam" id="PF00884"/>
    </source>
</evidence>
<dbReference type="SUPFAM" id="SSF53649">
    <property type="entry name" value="Alkaline phosphatase-like"/>
    <property type="match status" value="1"/>
</dbReference>
<dbReference type="Proteomes" id="UP000006683">
    <property type="component" value="Chromosome"/>
</dbReference>
<dbReference type="AlphaFoldDB" id="E1SQL7"/>
<dbReference type="KEGG" id="fbl:Fbal_1611"/>
<dbReference type="GeneID" id="67181822"/>
<accession>E1SQL7</accession>
<feature type="transmembrane region" description="Helical" evidence="1">
    <location>
        <begin position="169"/>
        <end position="187"/>
    </location>
</feature>
<keyword evidence="1" id="KW-1133">Transmembrane helix</keyword>
<dbReference type="InterPro" id="IPR052701">
    <property type="entry name" value="GAG_Ulvan_Degrading_Sulfatases"/>
</dbReference>
<gene>
    <name evidence="4" type="ordered locus">Fbal_1611</name>
</gene>
<dbReference type="InterPro" id="IPR012159">
    <property type="entry name" value="YejM-like"/>
</dbReference>
<dbReference type="InterPro" id="IPR017850">
    <property type="entry name" value="Alkaline_phosphatase_core_sf"/>
</dbReference>